<comment type="caution">
    <text evidence="2">The sequence shown here is derived from an EMBL/GenBank/DDBJ whole genome shotgun (WGS) entry which is preliminary data.</text>
</comment>
<gene>
    <name evidence="2" type="ORF">E1269_22730</name>
</gene>
<keyword evidence="1" id="KW-1133">Transmembrane helix</keyword>
<name>A0A4R5CTP1_9ACTN</name>
<proteinExistence type="predicted"/>
<keyword evidence="1" id="KW-0472">Membrane</keyword>
<evidence type="ECO:0000256" key="1">
    <source>
        <dbReference type="SAM" id="Phobius"/>
    </source>
</evidence>
<dbReference type="EMBL" id="SMKZ01000039">
    <property type="protein sequence ID" value="TDE01824.1"/>
    <property type="molecule type" value="Genomic_DNA"/>
</dbReference>
<keyword evidence="1" id="KW-0812">Transmembrane</keyword>
<feature type="transmembrane region" description="Helical" evidence="1">
    <location>
        <begin position="62"/>
        <end position="80"/>
    </location>
</feature>
<dbReference type="Proteomes" id="UP000294739">
    <property type="component" value="Unassembled WGS sequence"/>
</dbReference>
<protein>
    <recommendedName>
        <fullName evidence="4">MFS transporter</fullName>
    </recommendedName>
</protein>
<evidence type="ECO:0008006" key="4">
    <source>
        <dbReference type="Google" id="ProtNLM"/>
    </source>
</evidence>
<sequence>MITTSVPPADTGAAGGVLQTMQQAGGTLGLAILVTVFGTASRDAAAAGAAGHDVVMAAMTDAFMASAVIAALAFAVALSFRRVARAPE</sequence>
<accession>A0A4R5CTP1</accession>
<organism evidence="2 3">
    <name type="scientific">Jiangella asiatica</name>
    <dbReference type="NCBI Taxonomy" id="2530372"/>
    <lineage>
        <taxon>Bacteria</taxon>
        <taxon>Bacillati</taxon>
        <taxon>Actinomycetota</taxon>
        <taxon>Actinomycetes</taxon>
        <taxon>Jiangellales</taxon>
        <taxon>Jiangellaceae</taxon>
        <taxon>Jiangella</taxon>
    </lineage>
</organism>
<dbReference type="InterPro" id="IPR036259">
    <property type="entry name" value="MFS_trans_sf"/>
</dbReference>
<evidence type="ECO:0000313" key="3">
    <source>
        <dbReference type="Proteomes" id="UP000294739"/>
    </source>
</evidence>
<dbReference type="InParanoid" id="A0A4R5CTP1"/>
<reference evidence="2 3" key="1">
    <citation type="submission" date="2019-03" db="EMBL/GenBank/DDBJ databases">
        <title>Draft genome sequences of novel Actinobacteria.</title>
        <authorList>
            <person name="Sahin N."/>
            <person name="Ay H."/>
            <person name="Saygin H."/>
        </authorList>
    </citation>
    <scope>NUCLEOTIDE SEQUENCE [LARGE SCALE GENOMIC DNA]</scope>
    <source>
        <strain evidence="2 3">5K138</strain>
    </source>
</reference>
<dbReference type="SUPFAM" id="SSF103473">
    <property type="entry name" value="MFS general substrate transporter"/>
    <property type="match status" value="1"/>
</dbReference>
<dbReference type="AlphaFoldDB" id="A0A4R5CTP1"/>
<dbReference type="OrthoDB" id="4325372at2"/>
<evidence type="ECO:0000313" key="2">
    <source>
        <dbReference type="EMBL" id="TDE01824.1"/>
    </source>
</evidence>
<keyword evidence="3" id="KW-1185">Reference proteome</keyword>